<dbReference type="RefSeq" id="WP_173141837.1">
    <property type="nucleotide sequence ID" value="NZ_CBCSGW010000071.1"/>
</dbReference>
<protein>
    <submittedName>
        <fullName evidence="2">Peptidase M15D vanX D-ala-D-ala dipeptidase</fullName>
    </submittedName>
</protein>
<dbReference type="EMBL" id="JAAATY010000043">
    <property type="protein sequence ID" value="NRN70703.1"/>
    <property type="molecule type" value="Genomic_DNA"/>
</dbReference>
<sequence>MRKNIEYLTAGFSFLYGFAGLFWALTGRAYPFGVGDPIMVDAGTDAIHANLLGLSTPEAAGPIIAVLGFLGGVVALLMARGVGLGRWRYALMVPAWIYAVGLMFVIQDYRPLTIVAYAPILAVSKTFFDFPRNAGWGELIQWPGANLTLLLLAGIGWALTALRYGRRSGEPDLVRFGKPAVVVAVVVPLIYCATRWAWALGWSLGLEEQMYREGLESGLWLAGAALASLGAVGALLTVGLVRPWGERFPRWMIGLAGKRVPVNLAVVPATIVAILVTSAGVMYIRLAFGTGVEGKWVTNMPETLWPLWGLGLFVAALAYRQRRLTAEKTAQ</sequence>
<evidence type="ECO:0000313" key="2">
    <source>
        <dbReference type="EMBL" id="NRN70703.1"/>
    </source>
</evidence>
<name>A0ABX2FH26_9PSEU</name>
<evidence type="ECO:0000256" key="1">
    <source>
        <dbReference type="SAM" id="Phobius"/>
    </source>
</evidence>
<feature type="transmembrane region" description="Helical" evidence="1">
    <location>
        <begin position="139"/>
        <end position="159"/>
    </location>
</feature>
<keyword evidence="1" id="KW-0472">Membrane</keyword>
<feature type="transmembrane region" description="Helical" evidence="1">
    <location>
        <begin position="180"/>
        <end position="198"/>
    </location>
</feature>
<keyword evidence="1" id="KW-0812">Transmembrane</keyword>
<comment type="caution">
    <text evidence="2">The sequence shown here is derived from an EMBL/GenBank/DDBJ whole genome shotgun (WGS) entry which is preliminary data.</text>
</comment>
<reference evidence="2 3" key="1">
    <citation type="submission" date="2020-01" db="EMBL/GenBank/DDBJ databases">
        <title>Kibdelosporangium persica a novel Actinomycetes from a hot desert in Iran.</title>
        <authorList>
            <person name="Safaei N."/>
            <person name="Zaburannyi N."/>
            <person name="Mueller R."/>
            <person name="Wink J."/>
        </authorList>
    </citation>
    <scope>NUCLEOTIDE SEQUENCE [LARGE SCALE GENOMIC DNA]</scope>
    <source>
        <strain evidence="2 3">4NS15</strain>
    </source>
</reference>
<gene>
    <name evidence="2" type="ORF">GC106_79740</name>
</gene>
<organism evidence="2 3">
    <name type="scientific">Kibdelosporangium persicum</name>
    <dbReference type="NCBI Taxonomy" id="2698649"/>
    <lineage>
        <taxon>Bacteria</taxon>
        <taxon>Bacillati</taxon>
        <taxon>Actinomycetota</taxon>
        <taxon>Actinomycetes</taxon>
        <taxon>Pseudonocardiales</taxon>
        <taxon>Pseudonocardiaceae</taxon>
        <taxon>Kibdelosporangium</taxon>
    </lineage>
</organism>
<keyword evidence="3" id="KW-1185">Reference proteome</keyword>
<feature type="transmembrane region" description="Helical" evidence="1">
    <location>
        <begin position="7"/>
        <end position="25"/>
    </location>
</feature>
<accession>A0ABX2FH26</accession>
<proteinExistence type="predicted"/>
<feature type="transmembrane region" description="Helical" evidence="1">
    <location>
        <begin position="59"/>
        <end position="77"/>
    </location>
</feature>
<evidence type="ECO:0000313" key="3">
    <source>
        <dbReference type="Proteomes" id="UP000763557"/>
    </source>
</evidence>
<feature type="transmembrane region" description="Helical" evidence="1">
    <location>
        <begin position="303"/>
        <end position="319"/>
    </location>
</feature>
<dbReference type="Proteomes" id="UP000763557">
    <property type="component" value="Unassembled WGS sequence"/>
</dbReference>
<keyword evidence="1" id="KW-1133">Transmembrane helix</keyword>
<feature type="transmembrane region" description="Helical" evidence="1">
    <location>
        <begin position="262"/>
        <end position="283"/>
    </location>
</feature>
<feature type="transmembrane region" description="Helical" evidence="1">
    <location>
        <begin position="218"/>
        <end position="241"/>
    </location>
</feature>
<feature type="transmembrane region" description="Helical" evidence="1">
    <location>
        <begin position="89"/>
        <end position="106"/>
    </location>
</feature>